<gene>
    <name evidence="2" type="ORF">ACFOX3_14000</name>
</gene>
<proteinExistence type="predicted"/>
<name>A0ABV8V6E5_9GAMM</name>
<accession>A0ABV8V6E5</accession>
<evidence type="ECO:0000313" key="2">
    <source>
        <dbReference type="EMBL" id="MFC4363424.1"/>
    </source>
</evidence>
<organism evidence="2 3">
    <name type="scientific">Simiduia curdlanivorans</name>
    <dbReference type="NCBI Taxonomy" id="1492769"/>
    <lineage>
        <taxon>Bacteria</taxon>
        <taxon>Pseudomonadati</taxon>
        <taxon>Pseudomonadota</taxon>
        <taxon>Gammaproteobacteria</taxon>
        <taxon>Cellvibrionales</taxon>
        <taxon>Cellvibrionaceae</taxon>
        <taxon>Simiduia</taxon>
    </lineage>
</organism>
<keyword evidence="3" id="KW-1185">Reference proteome</keyword>
<evidence type="ECO:0000313" key="3">
    <source>
        <dbReference type="Proteomes" id="UP001595840"/>
    </source>
</evidence>
<dbReference type="RefSeq" id="WP_290261211.1">
    <property type="nucleotide sequence ID" value="NZ_JAUFQG010000004.1"/>
</dbReference>
<sequence>MTTFRLINNVHGYHEAFVDFRAMRKQFDGVKVWFPQKNETLLDKLKADWRPVSVTFESDSKTNAVPDISVWNSSCLVLSTKAKSVLEPMLANIGEFLLLEDEFFVFNCLESIAGDAVDGSKSTFEIDAEDSMHIPKALTLLADKVAGKVLFKPGFAHNSFLLCDSAFKDVVEKHELGGVVFEGNLAKISL</sequence>
<dbReference type="InterPro" id="IPR012433">
    <property type="entry name" value="Imm11"/>
</dbReference>
<protein>
    <submittedName>
        <fullName evidence="2">Imm11 family protein</fullName>
    </submittedName>
</protein>
<dbReference type="EMBL" id="JBHSCX010000020">
    <property type="protein sequence ID" value="MFC4363424.1"/>
    <property type="molecule type" value="Genomic_DNA"/>
</dbReference>
<feature type="domain" description="Immunity MXAN-0049 protein" evidence="1">
    <location>
        <begin position="61"/>
        <end position="182"/>
    </location>
</feature>
<evidence type="ECO:0000259" key="1">
    <source>
        <dbReference type="Pfam" id="PF07791"/>
    </source>
</evidence>
<dbReference type="Pfam" id="PF07791">
    <property type="entry name" value="Imm11"/>
    <property type="match status" value="1"/>
</dbReference>
<dbReference type="Proteomes" id="UP001595840">
    <property type="component" value="Unassembled WGS sequence"/>
</dbReference>
<comment type="caution">
    <text evidence="2">The sequence shown here is derived from an EMBL/GenBank/DDBJ whole genome shotgun (WGS) entry which is preliminary data.</text>
</comment>
<reference evidence="3" key="1">
    <citation type="journal article" date="2019" name="Int. J. Syst. Evol. Microbiol.">
        <title>The Global Catalogue of Microorganisms (GCM) 10K type strain sequencing project: providing services to taxonomists for standard genome sequencing and annotation.</title>
        <authorList>
            <consortium name="The Broad Institute Genomics Platform"/>
            <consortium name="The Broad Institute Genome Sequencing Center for Infectious Disease"/>
            <person name="Wu L."/>
            <person name="Ma J."/>
        </authorList>
    </citation>
    <scope>NUCLEOTIDE SEQUENCE [LARGE SCALE GENOMIC DNA]</scope>
    <source>
        <strain evidence="3">CECT 8570</strain>
    </source>
</reference>